<feature type="domain" description="HTH luxR-type" evidence="4">
    <location>
        <begin position="130"/>
        <end position="195"/>
    </location>
</feature>
<feature type="domain" description="Response regulatory" evidence="5">
    <location>
        <begin position="3"/>
        <end position="119"/>
    </location>
</feature>
<dbReference type="SUPFAM" id="SSF46894">
    <property type="entry name" value="C-terminal effector domain of the bipartite response regulators"/>
    <property type="match status" value="1"/>
</dbReference>
<dbReference type="Gene3D" id="1.10.10.10">
    <property type="entry name" value="Winged helix-like DNA-binding domain superfamily/Winged helix DNA-binding domain"/>
    <property type="match status" value="1"/>
</dbReference>
<proteinExistence type="predicted"/>
<dbReference type="PRINTS" id="PR00038">
    <property type="entry name" value="HTHLUXR"/>
</dbReference>
<dbReference type="PROSITE" id="PS50110">
    <property type="entry name" value="RESPONSE_REGULATORY"/>
    <property type="match status" value="1"/>
</dbReference>
<keyword evidence="7" id="KW-1185">Reference proteome</keyword>
<dbReference type="GO" id="GO:0000160">
    <property type="term" value="P:phosphorelay signal transduction system"/>
    <property type="evidence" value="ECO:0007669"/>
    <property type="project" value="InterPro"/>
</dbReference>
<dbReference type="STRING" id="1461694.ATO9_16730"/>
<evidence type="ECO:0000256" key="1">
    <source>
        <dbReference type="ARBA" id="ARBA00022553"/>
    </source>
</evidence>
<sequence length="197" mass="21245">MVKILIADDHELVRETIAAYLRQTDRFEVFPVSDMTEAGEALAQDPEFDLILLDYRMPGMESLDGIEQVRGLAPDVPVALISGAASTEVARQAMELGAAGFIPKTLAPADLVGAVQVLSSGGTYMPEDALANMTHSLTPREVEVVRGIAGGKSNKEIARDLGVQEVTIKLHVKTLSRKLDARNRTHAAMRARDLGLV</sequence>
<dbReference type="Pfam" id="PF00196">
    <property type="entry name" value="GerE"/>
    <property type="match status" value="1"/>
</dbReference>
<dbReference type="CDD" id="cd06170">
    <property type="entry name" value="LuxR_C_like"/>
    <property type="match status" value="1"/>
</dbReference>
<dbReference type="SMART" id="SM00421">
    <property type="entry name" value="HTH_LUXR"/>
    <property type="match status" value="1"/>
</dbReference>
<dbReference type="AlphaFoldDB" id="A0A0A0EEQ8"/>
<dbReference type="PANTHER" id="PTHR45566">
    <property type="entry name" value="HTH-TYPE TRANSCRIPTIONAL REGULATOR YHJB-RELATED"/>
    <property type="match status" value="1"/>
</dbReference>
<name>A0A0A0EEQ8_9RHOB</name>
<dbReference type="InterPro" id="IPR016032">
    <property type="entry name" value="Sig_transdc_resp-reg_C-effctor"/>
</dbReference>
<evidence type="ECO:0000259" key="4">
    <source>
        <dbReference type="PROSITE" id="PS50043"/>
    </source>
</evidence>
<protein>
    <submittedName>
        <fullName evidence="6">Chemotaxis protein CheY</fullName>
    </submittedName>
</protein>
<keyword evidence="1 3" id="KW-0597">Phosphoprotein</keyword>
<comment type="caution">
    <text evidence="6">The sequence shown here is derived from an EMBL/GenBank/DDBJ whole genome shotgun (WGS) entry which is preliminary data.</text>
</comment>
<keyword evidence="2" id="KW-0238">DNA-binding</keyword>
<dbReference type="OrthoDB" id="3679796at2"/>
<evidence type="ECO:0000313" key="6">
    <source>
        <dbReference type="EMBL" id="KGM47712.1"/>
    </source>
</evidence>
<dbReference type="PROSITE" id="PS50043">
    <property type="entry name" value="HTH_LUXR_2"/>
    <property type="match status" value="1"/>
</dbReference>
<dbReference type="Gene3D" id="3.40.50.2300">
    <property type="match status" value="1"/>
</dbReference>
<dbReference type="InterPro" id="IPR036388">
    <property type="entry name" value="WH-like_DNA-bd_sf"/>
</dbReference>
<dbReference type="InterPro" id="IPR000792">
    <property type="entry name" value="Tscrpt_reg_LuxR_C"/>
</dbReference>
<dbReference type="GO" id="GO:0006355">
    <property type="term" value="P:regulation of DNA-templated transcription"/>
    <property type="evidence" value="ECO:0007669"/>
    <property type="project" value="InterPro"/>
</dbReference>
<accession>A0A0A0EEQ8</accession>
<gene>
    <name evidence="6" type="ORF">ATO9_16730</name>
</gene>
<evidence type="ECO:0000313" key="7">
    <source>
        <dbReference type="Proteomes" id="UP000030004"/>
    </source>
</evidence>
<organism evidence="6 7">
    <name type="scientific">Pseudooceanicola atlanticus</name>
    <dbReference type="NCBI Taxonomy" id="1461694"/>
    <lineage>
        <taxon>Bacteria</taxon>
        <taxon>Pseudomonadati</taxon>
        <taxon>Pseudomonadota</taxon>
        <taxon>Alphaproteobacteria</taxon>
        <taxon>Rhodobacterales</taxon>
        <taxon>Paracoccaceae</taxon>
        <taxon>Pseudooceanicola</taxon>
    </lineage>
</organism>
<dbReference type="EMBL" id="AQQX01000008">
    <property type="protein sequence ID" value="KGM47712.1"/>
    <property type="molecule type" value="Genomic_DNA"/>
</dbReference>
<dbReference type="PANTHER" id="PTHR45566:SF2">
    <property type="entry name" value="NARL SUBFAMILY"/>
    <property type="match status" value="1"/>
</dbReference>
<dbReference type="Pfam" id="PF00072">
    <property type="entry name" value="Response_reg"/>
    <property type="match status" value="1"/>
</dbReference>
<dbReference type="eggNOG" id="COG2197">
    <property type="taxonomic scope" value="Bacteria"/>
</dbReference>
<dbReference type="InterPro" id="IPR058245">
    <property type="entry name" value="NreC/VraR/RcsB-like_REC"/>
</dbReference>
<dbReference type="RefSeq" id="WP_043751716.1">
    <property type="nucleotide sequence ID" value="NZ_AQQX01000008.1"/>
</dbReference>
<dbReference type="SMART" id="SM00448">
    <property type="entry name" value="REC"/>
    <property type="match status" value="1"/>
</dbReference>
<evidence type="ECO:0000259" key="5">
    <source>
        <dbReference type="PROSITE" id="PS50110"/>
    </source>
</evidence>
<dbReference type="Proteomes" id="UP000030004">
    <property type="component" value="Unassembled WGS sequence"/>
</dbReference>
<dbReference type="InterPro" id="IPR011006">
    <property type="entry name" value="CheY-like_superfamily"/>
</dbReference>
<evidence type="ECO:0000256" key="2">
    <source>
        <dbReference type="ARBA" id="ARBA00023125"/>
    </source>
</evidence>
<dbReference type="SUPFAM" id="SSF52172">
    <property type="entry name" value="CheY-like"/>
    <property type="match status" value="1"/>
</dbReference>
<dbReference type="InterPro" id="IPR001789">
    <property type="entry name" value="Sig_transdc_resp-reg_receiver"/>
</dbReference>
<evidence type="ECO:0000256" key="3">
    <source>
        <dbReference type="PROSITE-ProRule" id="PRU00169"/>
    </source>
</evidence>
<dbReference type="GO" id="GO:0003677">
    <property type="term" value="F:DNA binding"/>
    <property type="evidence" value="ECO:0007669"/>
    <property type="project" value="UniProtKB-KW"/>
</dbReference>
<dbReference type="CDD" id="cd17535">
    <property type="entry name" value="REC_NarL-like"/>
    <property type="match status" value="1"/>
</dbReference>
<feature type="modified residue" description="4-aspartylphosphate" evidence="3">
    <location>
        <position position="54"/>
    </location>
</feature>
<reference evidence="6 7" key="1">
    <citation type="journal article" date="2015" name="Antonie Van Leeuwenhoek">
        <title>Pseudooceanicola atlanticus gen. nov. sp. nov., isolated from surface seawater of the Atlantic Ocean and reclassification of Oceanicola batsensis, Oceanicola marinus, Oceanicola nitratireducens, Oceanicola nanhaiensis, Oceanicola antarcticus and Oceanicola flagellatus, as Pseudooceanicola batsensis comb. nov., Pseudooceanicola marinus comb. nov., Pseudooceanicola nitratireducens comb. nov., Pseudooceanicola nanhaiensis comb. nov., Pseudooceanicola antarcticus comb. nov., and Pseudooceanicola flagellatus comb. nov.</title>
        <authorList>
            <person name="Lai Q."/>
            <person name="Li G."/>
            <person name="Liu X."/>
            <person name="Du Y."/>
            <person name="Sun F."/>
            <person name="Shao Z."/>
        </authorList>
    </citation>
    <scope>NUCLEOTIDE SEQUENCE [LARGE SCALE GENOMIC DNA]</scope>
    <source>
        <strain evidence="6 7">22II-s11g</strain>
    </source>
</reference>
<dbReference type="InterPro" id="IPR051015">
    <property type="entry name" value="EvgA-like"/>
</dbReference>